<proteinExistence type="inferred from homology"/>
<dbReference type="RefSeq" id="WP_132072894.1">
    <property type="nucleotide sequence ID" value="NZ_SLVU01000001.1"/>
</dbReference>
<reference evidence="4 5" key="1">
    <citation type="submission" date="2019-03" db="EMBL/GenBank/DDBJ databases">
        <title>Genomic Encyclopedia of Type Strains, Phase IV (KMG-V): Genome sequencing to study the core and pangenomes of soil and plant-associated prokaryotes.</title>
        <authorList>
            <person name="Whitman W."/>
        </authorList>
    </citation>
    <scope>NUCLEOTIDE SEQUENCE [LARGE SCALE GENOMIC DNA]</scope>
    <source>
        <strain evidence="4 5">23C40</strain>
    </source>
</reference>
<dbReference type="InterPro" id="IPR014347">
    <property type="entry name" value="Tautomerase/MIF_sf"/>
</dbReference>
<feature type="domain" description="4-oxalocrotonate tautomerase-like" evidence="3">
    <location>
        <begin position="2"/>
        <end position="60"/>
    </location>
</feature>
<protein>
    <submittedName>
        <fullName evidence="4">4-oxalocrotonate tautomerase</fullName>
    </submittedName>
</protein>
<name>A0A4R2C780_9HYPH</name>
<accession>A0A4R2C780</accession>
<dbReference type="AlphaFoldDB" id="A0A4R2C780"/>
<dbReference type="EMBL" id="SLVU01000001">
    <property type="protein sequence ID" value="TCN36518.1"/>
    <property type="molecule type" value="Genomic_DNA"/>
</dbReference>
<dbReference type="Gene3D" id="3.30.429.10">
    <property type="entry name" value="Macrophage Migration Inhibitory Factor"/>
    <property type="match status" value="1"/>
</dbReference>
<dbReference type="SUPFAM" id="SSF55331">
    <property type="entry name" value="Tautomerase/MIF"/>
    <property type="match status" value="1"/>
</dbReference>
<comment type="similarity">
    <text evidence="1">Belongs to the 4-oxalocrotonate tautomerase family.</text>
</comment>
<evidence type="ECO:0000256" key="1">
    <source>
        <dbReference type="ARBA" id="ARBA00006723"/>
    </source>
</evidence>
<organism evidence="4 5">
    <name type="scientific">Sinorhizobium americanum</name>
    <dbReference type="NCBI Taxonomy" id="194963"/>
    <lineage>
        <taxon>Bacteria</taxon>
        <taxon>Pseudomonadati</taxon>
        <taxon>Pseudomonadota</taxon>
        <taxon>Alphaproteobacteria</taxon>
        <taxon>Hyphomicrobiales</taxon>
        <taxon>Rhizobiaceae</taxon>
        <taxon>Sinorhizobium/Ensifer group</taxon>
        <taxon>Sinorhizobium</taxon>
    </lineage>
</organism>
<dbReference type="InterPro" id="IPR004370">
    <property type="entry name" value="4-OT-like_dom"/>
</dbReference>
<dbReference type="PANTHER" id="PTHR35530">
    <property type="entry name" value="TAUTOMERASE-RELATED"/>
    <property type="match status" value="1"/>
</dbReference>
<dbReference type="Proteomes" id="UP000295043">
    <property type="component" value="Unassembled WGS sequence"/>
</dbReference>
<keyword evidence="2" id="KW-0413">Isomerase</keyword>
<evidence type="ECO:0000256" key="2">
    <source>
        <dbReference type="ARBA" id="ARBA00023235"/>
    </source>
</evidence>
<evidence type="ECO:0000313" key="4">
    <source>
        <dbReference type="EMBL" id="TCN36518.1"/>
    </source>
</evidence>
<dbReference type="Pfam" id="PF01361">
    <property type="entry name" value="Tautomerase"/>
    <property type="match status" value="1"/>
</dbReference>
<dbReference type="PANTHER" id="PTHR35530:SF2">
    <property type="entry name" value="BSL4019 PROTEIN"/>
    <property type="match status" value="1"/>
</dbReference>
<dbReference type="GO" id="GO:0016853">
    <property type="term" value="F:isomerase activity"/>
    <property type="evidence" value="ECO:0007669"/>
    <property type="project" value="UniProtKB-KW"/>
</dbReference>
<evidence type="ECO:0000313" key="5">
    <source>
        <dbReference type="Proteomes" id="UP000295043"/>
    </source>
</evidence>
<comment type="caution">
    <text evidence="4">The sequence shown here is derived from an EMBL/GenBank/DDBJ whole genome shotgun (WGS) entry which is preliminary data.</text>
</comment>
<gene>
    <name evidence="4" type="ORF">EV184_101511</name>
</gene>
<evidence type="ECO:0000259" key="3">
    <source>
        <dbReference type="Pfam" id="PF01361"/>
    </source>
</evidence>
<sequence length="65" mass="6963">MPIVRIELFPGRSAETKAEIGLEITKVLEAVAGIKPTATTVVFTEISPSDWLVAGEPFSAHAQLK</sequence>